<evidence type="ECO:0000313" key="4">
    <source>
        <dbReference type="EMBL" id="MBS3847792.1"/>
    </source>
</evidence>
<dbReference type="RefSeq" id="WP_212657387.1">
    <property type="nucleotide sequence ID" value="NZ_JAGXTP010000001.1"/>
</dbReference>
<evidence type="ECO:0000313" key="5">
    <source>
        <dbReference type="Proteomes" id="UP000678281"/>
    </source>
</evidence>
<dbReference type="Gene3D" id="3.90.180.10">
    <property type="entry name" value="Medium-chain alcohol dehydrogenases, catalytic domain"/>
    <property type="match status" value="1"/>
</dbReference>
<reference evidence="4" key="1">
    <citation type="submission" date="2021-04" db="EMBL/GenBank/DDBJ databases">
        <title>Devosia litorisediminis sp. nov., isolated from a sand dune.</title>
        <authorList>
            <person name="Park S."/>
            <person name="Yoon J.-H."/>
        </authorList>
    </citation>
    <scope>NUCLEOTIDE SEQUENCE</scope>
    <source>
        <strain evidence="4">BSSL-BM10</strain>
    </source>
</reference>
<dbReference type="InterPro" id="IPR036291">
    <property type="entry name" value="NAD(P)-bd_dom_sf"/>
</dbReference>
<dbReference type="SUPFAM" id="SSF50129">
    <property type="entry name" value="GroES-like"/>
    <property type="match status" value="1"/>
</dbReference>
<proteinExistence type="predicted"/>
<dbReference type="GO" id="GO:0070402">
    <property type="term" value="F:NADPH binding"/>
    <property type="evidence" value="ECO:0007669"/>
    <property type="project" value="TreeGrafter"/>
</dbReference>
<dbReference type="CDD" id="cd08267">
    <property type="entry name" value="MDR1"/>
    <property type="match status" value="1"/>
</dbReference>
<name>A0A942I5D8_9HYPH</name>
<comment type="caution">
    <text evidence="4">The sequence shown here is derived from an EMBL/GenBank/DDBJ whole genome shotgun (WGS) entry which is preliminary data.</text>
</comment>
<dbReference type="InterPro" id="IPR011032">
    <property type="entry name" value="GroES-like_sf"/>
</dbReference>
<dbReference type="SMART" id="SM00829">
    <property type="entry name" value="PKS_ER"/>
    <property type="match status" value="1"/>
</dbReference>
<gene>
    <name evidence="4" type="ORF">KD146_03680</name>
</gene>
<dbReference type="Pfam" id="PF13602">
    <property type="entry name" value="ADH_zinc_N_2"/>
    <property type="match status" value="1"/>
</dbReference>
<dbReference type="Gene3D" id="3.40.50.720">
    <property type="entry name" value="NAD(P)-binding Rossmann-like Domain"/>
    <property type="match status" value="1"/>
</dbReference>
<keyword evidence="5" id="KW-1185">Reference proteome</keyword>
<protein>
    <submittedName>
        <fullName evidence="4">NAD(P)-dependent alcohol dehydrogenase</fullName>
    </submittedName>
</protein>
<dbReference type="InterPro" id="IPR013154">
    <property type="entry name" value="ADH-like_N"/>
</dbReference>
<dbReference type="EMBL" id="JAGXTP010000001">
    <property type="protein sequence ID" value="MBS3847792.1"/>
    <property type="molecule type" value="Genomic_DNA"/>
</dbReference>
<dbReference type="Proteomes" id="UP000678281">
    <property type="component" value="Unassembled WGS sequence"/>
</dbReference>
<evidence type="ECO:0000256" key="2">
    <source>
        <dbReference type="ARBA" id="ARBA00023002"/>
    </source>
</evidence>
<dbReference type="Pfam" id="PF08240">
    <property type="entry name" value="ADH_N"/>
    <property type="match status" value="1"/>
</dbReference>
<feature type="domain" description="Enoyl reductase (ER)" evidence="3">
    <location>
        <begin position="10"/>
        <end position="320"/>
    </location>
</feature>
<dbReference type="InterPro" id="IPR020843">
    <property type="entry name" value="ER"/>
</dbReference>
<dbReference type="GO" id="GO:0016651">
    <property type="term" value="F:oxidoreductase activity, acting on NAD(P)H"/>
    <property type="evidence" value="ECO:0007669"/>
    <property type="project" value="TreeGrafter"/>
</dbReference>
<keyword evidence="2" id="KW-0560">Oxidoreductase</keyword>
<accession>A0A942I5D8</accession>
<dbReference type="SUPFAM" id="SSF51735">
    <property type="entry name" value="NAD(P)-binding Rossmann-fold domains"/>
    <property type="match status" value="1"/>
</dbReference>
<evidence type="ECO:0000256" key="1">
    <source>
        <dbReference type="ARBA" id="ARBA00022857"/>
    </source>
</evidence>
<keyword evidence="1" id="KW-0521">NADP</keyword>
<dbReference type="AlphaFoldDB" id="A0A942I5D8"/>
<evidence type="ECO:0000259" key="3">
    <source>
        <dbReference type="SMART" id="SM00829"/>
    </source>
</evidence>
<organism evidence="4 5">
    <name type="scientific">Devosia litorisediminis</name>
    <dbReference type="NCBI Taxonomy" id="2829817"/>
    <lineage>
        <taxon>Bacteria</taxon>
        <taxon>Pseudomonadati</taxon>
        <taxon>Pseudomonadota</taxon>
        <taxon>Alphaproteobacteria</taxon>
        <taxon>Hyphomicrobiales</taxon>
        <taxon>Devosiaceae</taxon>
        <taxon>Devosia</taxon>
    </lineage>
</organism>
<sequence length="322" mass="34120">MKAAMQSRYGGPEVIEVRDIAKPVPQEDEILVRVVATTVTLADSAFRKADPVIIRLFGGLFRPRMTILGDAIAGVVDAVGSKVTRFKIGDAVYGSVGPNLGGMAEYVRVKQDGAIVLAPDGVELAPLAGLASGYLTAMPFIRDEGQVRPGSKVLINGAAGSIGAVAVQLAKHFGAEVTAVVSGRNAEMVQALGADHVIDRTRRDFTTARAAYDVIFDAVGKSSFAKSRDALKADGIYLSTVMSFGILWDMLATRKGPKRAKLATTGLRPEADKLKDLEVLNDLLAAGAVRPVIDRRFALAAIVEAHRYVDSETKAGDVLVTM</sequence>
<dbReference type="PANTHER" id="PTHR48106">
    <property type="entry name" value="QUINONE OXIDOREDUCTASE PIG3-RELATED"/>
    <property type="match status" value="1"/>
</dbReference>